<comment type="caution">
    <text evidence="3">The sequence shown here is derived from an EMBL/GenBank/DDBJ whole genome shotgun (WGS) entry which is preliminary data.</text>
</comment>
<evidence type="ECO:0000256" key="1">
    <source>
        <dbReference type="SAM" id="SignalP"/>
    </source>
</evidence>
<dbReference type="InterPro" id="IPR000073">
    <property type="entry name" value="AB_hydrolase_1"/>
</dbReference>
<name>A0AAE0M3L4_9PEZI</name>
<dbReference type="AlphaFoldDB" id="A0AAE0M3L4"/>
<accession>A0AAE0M3L4</accession>
<feature type="chain" id="PRO_5042043306" evidence="1">
    <location>
        <begin position="24"/>
        <end position="311"/>
    </location>
</feature>
<dbReference type="PANTHER" id="PTHR43433:SF5">
    <property type="entry name" value="AB HYDROLASE-1 DOMAIN-CONTAINING PROTEIN"/>
    <property type="match status" value="1"/>
</dbReference>
<feature type="signal peptide" evidence="1">
    <location>
        <begin position="1"/>
        <end position="23"/>
    </location>
</feature>
<proteinExistence type="predicted"/>
<dbReference type="Gene3D" id="3.40.50.1820">
    <property type="entry name" value="alpha/beta hydrolase"/>
    <property type="match status" value="1"/>
</dbReference>
<dbReference type="Pfam" id="PF12697">
    <property type="entry name" value="Abhydrolase_6"/>
    <property type="match status" value="1"/>
</dbReference>
<reference evidence="3" key="2">
    <citation type="submission" date="2023-06" db="EMBL/GenBank/DDBJ databases">
        <authorList>
            <consortium name="Lawrence Berkeley National Laboratory"/>
            <person name="Haridas S."/>
            <person name="Hensen N."/>
            <person name="Bonometti L."/>
            <person name="Westerberg I."/>
            <person name="Brannstrom I.O."/>
            <person name="Guillou S."/>
            <person name="Cros-Aarteil S."/>
            <person name="Calhoun S."/>
            <person name="Kuo A."/>
            <person name="Mondo S."/>
            <person name="Pangilinan J."/>
            <person name="Riley R."/>
            <person name="Labutti K."/>
            <person name="Andreopoulos B."/>
            <person name="Lipzen A."/>
            <person name="Chen C."/>
            <person name="Yanf M."/>
            <person name="Daum C."/>
            <person name="Ng V."/>
            <person name="Clum A."/>
            <person name="Steindorff A."/>
            <person name="Ohm R."/>
            <person name="Martin F."/>
            <person name="Silar P."/>
            <person name="Natvig D."/>
            <person name="Lalanne C."/>
            <person name="Gautier V."/>
            <person name="Ament-Velasquez S.L."/>
            <person name="Kruys A."/>
            <person name="Hutchinson M.I."/>
            <person name="Powell A.J."/>
            <person name="Barry K."/>
            <person name="Miller A.N."/>
            <person name="Grigoriev I.V."/>
            <person name="Debuchy R."/>
            <person name="Gladieux P."/>
            <person name="Thoren M.H."/>
            <person name="Johannesson H."/>
        </authorList>
    </citation>
    <scope>NUCLEOTIDE SEQUENCE</scope>
    <source>
        <strain evidence="3">CBS 118394</strain>
    </source>
</reference>
<feature type="domain" description="AB hydrolase-1" evidence="2">
    <location>
        <begin position="70"/>
        <end position="293"/>
    </location>
</feature>
<keyword evidence="3" id="KW-0378">Hydrolase</keyword>
<protein>
    <submittedName>
        <fullName evidence="3">Alpha/Beta hydrolase protein</fullName>
    </submittedName>
</protein>
<dbReference type="GO" id="GO:0016787">
    <property type="term" value="F:hydrolase activity"/>
    <property type="evidence" value="ECO:0007669"/>
    <property type="project" value="UniProtKB-KW"/>
</dbReference>
<evidence type="ECO:0000313" key="4">
    <source>
        <dbReference type="Proteomes" id="UP001283341"/>
    </source>
</evidence>
<keyword evidence="4" id="KW-1185">Reference proteome</keyword>
<dbReference type="EMBL" id="JAUEDM010000004">
    <property type="protein sequence ID" value="KAK3317972.1"/>
    <property type="molecule type" value="Genomic_DNA"/>
</dbReference>
<keyword evidence="1" id="KW-0732">Signal</keyword>
<sequence length="311" mass="34080">MSSLLRVLVTALTSMSLITDSIAAAEPAETYTPPYKTLPPAKFRGTARINNISLWYSMHGPPLTCGRLPIVFLHGRKTSSRWWGYQIKYVASTIGNPVIAIDTRAHGGSSDDISVPLTYEQFAHDATALLKHLKVARTGVVGRSDGANTALSMAMHHGEVLDRAFVFGANYRPDQLNITGLMGIMFLKELAGRQQSEWEALTPTGQPKNYAALAARVSAMQETAPMWDGSDFGRIKTLYQDPRKAPIVWVADGDSEEIVQRQVAGDIRDGIWGSSLVMLPDVGHFAPLQDPEMFNVFLGRWVEPRAGGKGR</sequence>
<dbReference type="PANTHER" id="PTHR43433">
    <property type="entry name" value="HYDROLASE, ALPHA/BETA FOLD FAMILY PROTEIN"/>
    <property type="match status" value="1"/>
</dbReference>
<evidence type="ECO:0000313" key="3">
    <source>
        <dbReference type="EMBL" id="KAK3317972.1"/>
    </source>
</evidence>
<dbReference type="Proteomes" id="UP001283341">
    <property type="component" value="Unassembled WGS sequence"/>
</dbReference>
<dbReference type="InterPro" id="IPR029058">
    <property type="entry name" value="AB_hydrolase_fold"/>
</dbReference>
<gene>
    <name evidence="3" type="ORF">B0H66DRAFT_555907</name>
</gene>
<evidence type="ECO:0000259" key="2">
    <source>
        <dbReference type="Pfam" id="PF12697"/>
    </source>
</evidence>
<organism evidence="3 4">
    <name type="scientific">Apodospora peruviana</name>
    <dbReference type="NCBI Taxonomy" id="516989"/>
    <lineage>
        <taxon>Eukaryota</taxon>
        <taxon>Fungi</taxon>
        <taxon>Dikarya</taxon>
        <taxon>Ascomycota</taxon>
        <taxon>Pezizomycotina</taxon>
        <taxon>Sordariomycetes</taxon>
        <taxon>Sordariomycetidae</taxon>
        <taxon>Sordariales</taxon>
        <taxon>Lasiosphaeriaceae</taxon>
        <taxon>Apodospora</taxon>
    </lineage>
</organism>
<dbReference type="SUPFAM" id="SSF53474">
    <property type="entry name" value="alpha/beta-Hydrolases"/>
    <property type="match status" value="1"/>
</dbReference>
<reference evidence="3" key="1">
    <citation type="journal article" date="2023" name="Mol. Phylogenet. Evol.">
        <title>Genome-scale phylogeny and comparative genomics of the fungal order Sordariales.</title>
        <authorList>
            <person name="Hensen N."/>
            <person name="Bonometti L."/>
            <person name="Westerberg I."/>
            <person name="Brannstrom I.O."/>
            <person name="Guillou S."/>
            <person name="Cros-Aarteil S."/>
            <person name="Calhoun S."/>
            <person name="Haridas S."/>
            <person name="Kuo A."/>
            <person name="Mondo S."/>
            <person name="Pangilinan J."/>
            <person name="Riley R."/>
            <person name="LaButti K."/>
            <person name="Andreopoulos B."/>
            <person name="Lipzen A."/>
            <person name="Chen C."/>
            <person name="Yan M."/>
            <person name="Daum C."/>
            <person name="Ng V."/>
            <person name="Clum A."/>
            <person name="Steindorff A."/>
            <person name="Ohm R.A."/>
            <person name="Martin F."/>
            <person name="Silar P."/>
            <person name="Natvig D.O."/>
            <person name="Lalanne C."/>
            <person name="Gautier V."/>
            <person name="Ament-Velasquez S.L."/>
            <person name="Kruys A."/>
            <person name="Hutchinson M.I."/>
            <person name="Powell A.J."/>
            <person name="Barry K."/>
            <person name="Miller A.N."/>
            <person name="Grigoriev I.V."/>
            <person name="Debuchy R."/>
            <person name="Gladieux P."/>
            <person name="Hiltunen Thoren M."/>
            <person name="Johannesson H."/>
        </authorList>
    </citation>
    <scope>NUCLEOTIDE SEQUENCE</scope>
    <source>
        <strain evidence="3">CBS 118394</strain>
    </source>
</reference>
<dbReference type="InterPro" id="IPR050471">
    <property type="entry name" value="AB_hydrolase"/>
</dbReference>